<feature type="non-terminal residue" evidence="1">
    <location>
        <position position="1"/>
    </location>
</feature>
<dbReference type="AlphaFoldDB" id="A0A699XIF2"/>
<comment type="caution">
    <text evidence="1">The sequence shown here is derived from an EMBL/GenBank/DDBJ whole genome shotgun (WGS) entry which is preliminary data.</text>
</comment>
<name>A0A699XIF2_TANCI</name>
<dbReference type="EMBL" id="BKCJ011866524">
    <property type="protein sequence ID" value="GFD59559.1"/>
    <property type="molecule type" value="Genomic_DNA"/>
</dbReference>
<sequence length="82" mass="9047">LHHPFEVPQLVNADAELAVDVPGRDFVVAARLNVRVQAHAHRVRAAKRGPKALQQREVVDVEVHAQFLGLHQLAEGHAVGRK</sequence>
<organism evidence="1">
    <name type="scientific">Tanacetum cinerariifolium</name>
    <name type="common">Dalmatian daisy</name>
    <name type="synonym">Chrysanthemum cinerariifolium</name>
    <dbReference type="NCBI Taxonomy" id="118510"/>
    <lineage>
        <taxon>Eukaryota</taxon>
        <taxon>Viridiplantae</taxon>
        <taxon>Streptophyta</taxon>
        <taxon>Embryophyta</taxon>
        <taxon>Tracheophyta</taxon>
        <taxon>Spermatophyta</taxon>
        <taxon>Magnoliopsida</taxon>
        <taxon>eudicotyledons</taxon>
        <taxon>Gunneridae</taxon>
        <taxon>Pentapetalae</taxon>
        <taxon>asterids</taxon>
        <taxon>campanulids</taxon>
        <taxon>Asterales</taxon>
        <taxon>Asteraceae</taxon>
        <taxon>Asteroideae</taxon>
        <taxon>Anthemideae</taxon>
        <taxon>Anthemidinae</taxon>
        <taxon>Tanacetum</taxon>
    </lineage>
</organism>
<evidence type="ECO:0000313" key="1">
    <source>
        <dbReference type="EMBL" id="GFD59559.1"/>
    </source>
</evidence>
<accession>A0A699XIF2</accession>
<gene>
    <name evidence="1" type="ORF">Tci_931528</name>
</gene>
<protein>
    <submittedName>
        <fullName evidence="1">Uncharacterized protein</fullName>
    </submittedName>
</protein>
<proteinExistence type="predicted"/>
<feature type="non-terminal residue" evidence="1">
    <location>
        <position position="82"/>
    </location>
</feature>
<reference evidence="1" key="1">
    <citation type="journal article" date="2019" name="Sci. Rep.">
        <title>Draft genome of Tanacetum cinerariifolium, the natural source of mosquito coil.</title>
        <authorList>
            <person name="Yamashiro T."/>
            <person name="Shiraishi A."/>
            <person name="Satake H."/>
            <person name="Nakayama K."/>
        </authorList>
    </citation>
    <scope>NUCLEOTIDE SEQUENCE</scope>
</reference>